<organism evidence="1 2">
    <name type="scientific">Reichenbachiella agarivorans</name>
    <dbReference type="NCBI Taxonomy" id="2979464"/>
    <lineage>
        <taxon>Bacteria</taxon>
        <taxon>Pseudomonadati</taxon>
        <taxon>Bacteroidota</taxon>
        <taxon>Cytophagia</taxon>
        <taxon>Cytophagales</taxon>
        <taxon>Reichenbachiellaceae</taxon>
        <taxon>Reichenbachiella</taxon>
    </lineage>
</organism>
<gene>
    <name evidence="1" type="ORF">N6H18_00480</name>
</gene>
<name>A0ABY6CPL8_9BACT</name>
<dbReference type="Proteomes" id="UP001065174">
    <property type="component" value="Chromosome"/>
</dbReference>
<proteinExistence type="predicted"/>
<evidence type="ECO:0000313" key="1">
    <source>
        <dbReference type="EMBL" id="UXP32451.1"/>
    </source>
</evidence>
<reference evidence="1" key="1">
    <citation type="submission" date="2022-09" db="EMBL/GenBank/DDBJ databases">
        <title>Comparative genomics and taxonomic characterization of three novel marine species of genus Reichenbachiella exhibiting antioxidant and polysaccharide degradation activities.</title>
        <authorList>
            <person name="Muhammad N."/>
            <person name="Lee Y.-J."/>
            <person name="Ko J."/>
            <person name="Kim S.-G."/>
        </authorList>
    </citation>
    <scope>NUCLEOTIDE SEQUENCE</scope>
    <source>
        <strain evidence="1">BKB1-1</strain>
    </source>
</reference>
<keyword evidence="2" id="KW-1185">Reference proteome</keyword>
<protein>
    <submittedName>
        <fullName evidence="1">Uncharacterized protein</fullName>
    </submittedName>
</protein>
<dbReference type="EMBL" id="CP106679">
    <property type="protein sequence ID" value="UXP32451.1"/>
    <property type="molecule type" value="Genomic_DNA"/>
</dbReference>
<evidence type="ECO:0000313" key="2">
    <source>
        <dbReference type="Proteomes" id="UP001065174"/>
    </source>
</evidence>
<dbReference type="RefSeq" id="WP_262309886.1">
    <property type="nucleotide sequence ID" value="NZ_CP106679.1"/>
</dbReference>
<sequence length="183" mass="21555">MYYIVTDELLQQSFEKDRNVILKAAQEVSFADLAQLFVEKTIEKYTELFNPLRLVDDTFQKIMDYPYDNTQEIKGIYDNLCVTYRYKNSDNQLEIIWDGSTQEEKYTKEWSETFLSWVNDLTNNPSFVKAILQLTVFNDGDRNLVFVRNSIKAIINEHFEIKILTRKGVKKVVVLKKKTKKAA</sequence>
<accession>A0ABY6CPL8</accession>